<sequence length="282" mass="32652">MNHGFFKVIKVVNNNVILALEMATNKEVMAIGKGVGFGKKTGEEHYYKPGIIEKTYISRNDEIGNEFYKLLNQIDMEIIGLSEEIIFHAEKKLGKLNSHIHIALTDHISFALERIKEGLIIENPFLFEIKTMYDDEYEIAEEVALVIRKRFNIDIPDSEKGYIALHLNSARQSKDIKETLKDTKVIKGIIEILNEELNMKIQEDKLSYSRLLTHLKYVINISTENNELQNPLLSDIKKEFKNSFKIAKKVADYLKKKLNVVLNENELGYLALHLERIKKFKN</sequence>
<dbReference type="InterPro" id="IPR004341">
    <property type="entry name" value="CAT_RNA-bd_dom"/>
</dbReference>
<dbReference type="InterPro" id="IPR050661">
    <property type="entry name" value="BglG_antiterminators"/>
</dbReference>
<dbReference type="Pfam" id="PF00874">
    <property type="entry name" value="PRD"/>
    <property type="match status" value="2"/>
</dbReference>
<dbReference type="GO" id="GO:0003723">
    <property type="term" value="F:RNA binding"/>
    <property type="evidence" value="ECO:0007669"/>
    <property type="project" value="InterPro"/>
</dbReference>
<dbReference type="SUPFAM" id="SSF63520">
    <property type="entry name" value="PTS-regulatory domain, PRD"/>
    <property type="match status" value="2"/>
</dbReference>
<feature type="domain" description="PRD" evidence="2">
    <location>
        <begin position="73"/>
        <end position="177"/>
    </location>
</feature>
<dbReference type="RefSeq" id="WP_109604180.1">
    <property type="nucleotide sequence ID" value="NZ_QGGI01000004.1"/>
</dbReference>
<dbReference type="InterPro" id="IPR011608">
    <property type="entry name" value="PRD"/>
</dbReference>
<evidence type="ECO:0000313" key="4">
    <source>
        <dbReference type="Proteomes" id="UP000245921"/>
    </source>
</evidence>
<dbReference type="PANTHER" id="PTHR30185">
    <property type="entry name" value="CRYPTIC BETA-GLUCOSIDE BGL OPERON ANTITERMINATOR"/>
    <property type="match status" value="1"/>
</dbReference>
<accession>A0AA45C811</accession>
<dbReference type="Gene3D" id="2.30.24.10">
    <property type="entry name" value="CAT RNA-binding domain"/>
    <property type="match status" value="1"/>
</dbReference>
<gene>
    <name evidence="3" type="ORF">C7380_10456</name>
</gene>
<dbReference type="AlphaFoldDB" id="A0AA45C811"/>
<dbReference type="SMART" id="SM01061">
    <property type="entry name" value="CAT_RBD"/>
    <property type="match status" value="1"/>
</dbReference>
<dbReference type="Pfam" id="PF03123">
    <property type="entry name" value="CAT_RBD"/>
    <property type="match status" value="1"/>
</dbReference>
<proteinExistence type="predicted"/>
<dbReference type="EMBL" id="QGGI01000004">
    <property type="protein sequence ID" value="PWJ95642.1"/>
    <property type="molecule type" value="Genomic_DNA"/>
</dbReference>
<evidence type="ECO:0000313" key="3">
    <source>
        <dbReference type="EMBL" id="PWJ95642.1"/>
    </source>
</evidence>
<dbReference type="Gene3D" id="1.10.1790.10">
    <property type="entry name" value="PRD domain"/>
    <property type="match status" value="2"/>
</dbReference>
<dbReference type="Proteomes" id="UP000245921">
    <property type="component" value="Unassembled WGS sequence"/>
</dbReference>
<keyword evidence="4" id="KW-1185">Reference proteome</keyword>
<keyword evidence="1" id="KW-0677">Repeat</keyword>
<evidence type="ECO:0000256" key="1">
    <source>
        <dbReference type="ARBA" id="ARBA00022737"/>
    </source>
</evidence>
<evidence type="ECO:0000259" key="2">
    <source>
        <dbReference type="PROSITE" id="PS51372"/>
    </source>
</evidence>
<reference evidence="3 4" key="1">
    <citation type="submission" date="2018-05" db="EMBL/GenBank/DDBJ databases">
        <title>Genomic Encyclopedia of Type Strains, Phase IV (KMG-IV): sequencing the most valuable type-strain genomes for metagenomic binning, comparative biology and taxonomic classification.</title>
        <authorList>
            <person name="Goeker M."/>
        </authorList>
    </citation>
    <scope>NUCLEOTIDE SEQUENCE [LARGE SCALE GENOMIC DNA]</scope>
    <source>
        <strain evidence="3 4">DSM 24906</strain>
    </source>
</reference>
<organism evidence="3 4">
    <name type="scientific">Oceanotoga teriensis</name>
    <dbReference type="NCBI Taxonomy" id="515440"/>
    <lineage>
        <taxon>Bacteria</taxon>
        <taxon>Thermotogati</taxon>
        <taxon>Thermotogota</taxon>
        <taxon>Thermotogae</taxon>
        <taxon>Petrotogales</taxon>
        <taxon>Petrotogaceae</taxon>
        <taxon>Oceanotoga</taxon>
    </lineage>
</organism>
<dbReference type="PANTHER" id="PTHR30185:SF15">
    <property type="entry name" value="CRYPTIC BETA-GLUCOSIDE BGL OPERON ANTITERMINATOR"/>
    <property type="match status" value="1"/>
</dbReference>
<dbReference type="InterPro" id="IPR036634">
    <property type="entry name" value="PRD_sf"/>
</dbReference>
<dbReference type="InterPro" id="IPR036650">
    <property type="entry name" value="CAT_RNA-bd_dom_sf"/>
</dbReference>
<comment type="caution">
    <text evidence="3">The sequence shown here is derived from an EMBL/GenBank/DDBJ whole genome shotgun (WGS) entry which is preliminary data.</text>
</comment>
<dbReference type="GO" id="GO:0006355">
    <property type="term" value="P:regulation of DNA-templated transcription"/>
    <property type="evidence" value="ECO:0007669"/>
    <property type="project" value="InterPro"/>
</dbReference>
<dbReference type="PROSITE" id="PS51372">
    <property type="entry name" value="PRD_2"/>
    <property type="match status" value="2"/>
</dbReference>
<feature type="domain" description="PRD" evidence="2">
    <location>
        <begin position="178"/>
        <end position="282"/>
    </location>
</feature>
<protein>
    <submittedName>
        <fullName evidence="3">BglG family transcriptional antiterminator</fullName>
    </submittedName>
</protein>
<name>A0AA45C811_9BACT</name>
<dbReference type="SUPFAM" id="SSF50151">
    <property type="entry name" value="SacY-like RNA-binding domain"/>
    <property type="match status" value="1"/>
</dbReference>